<protein>
    <submittedName>
        <fullName evidence="2">Uncharacterized protein</fullName>
    </submittedName>
</protein>
<sequence length="263" mass="28872">MSEQSDVIGQLREAGVIDGIRWAYGSAVARTMDLYSEEDGHGAAALGTLKFTHFQDRLDRVFSCGRYDVGEGGADANLDILYANLSDRDIASMPRLDPYLVKRSDLNGSPGWVFGSYRFLLASAVYGKVDQIPWPQKSLIKQKVAQQRDPEPPPSLFDALNPEEVGGLQELEDPTELDLRTFVIGHSLDPVSQQTELVFGRSRIAAKGESSWRWSENILALPPTGGGQRIDDAPSSGGPDTEADAPVRLRRARSEKKRAEGEK</sequence>
<feature type="region of interest" description="Disordered" evidence="1">
    <location>
        <begin position="220"/>
        <end position="263"/>
    </location>
</feature>
<evidence type="ECO:0000313" key="2">
    <source>
        <dbReference type="EMBL" id="NDO76904.1"/>
    </source>
</evidence>
<accession>A0A6N9QVF5</accession>
<dbReference type="AlphaFoldDB" id="A0A6N9QVF5"/>
<dbReference type="RefSeq" id="WP_162228460.1">
    <property type="nucleotide sequence ID" value="NZ_WMHZ01000002.1"/>
</dbReference>
<comment type="caution">
    <text evidence="2">The sequence shown here is derived from an EMBL/GenBank/DDBJ whole genome shotgun (WGS) entry which is preliminary data.</text>
</comment>
<proteinExistence type="predicted"/>
<name>A0A6N9QVF5_9MICC</name>
<dbReference type="Proteomes" id="UP000471026">
    <property type="component" value="Unassembled WGS sequence"/>
</dbReference>
<evidence type="ECO:0000256" key="1">
    <source>
        <dbReference type="SAM" id="MobiDB-lite"/>
    </source>
</evidence>
<dbReference type="EMBL" id="WMHZ01000002">
    <property type="protein sequence ID" value="NDO76904.1"/>
    <property type="molecule type" value="Genomic_DNA"/>
</dbReference>
<reference evidence="2 3" key="1">
    <citation type="submission" date="2019-11" db="EMBL/GenBank/DDBJ databases">
        <title>Draft genome sequence of Kocuria indica DP-K7, a methyl red degrading Actinobacterium.</title>
        <authorList>
            <person name="Kumaran S."/>
            <person name="Tischler D."/>
            <person name="Ngo A.C.R."/>
            <person name="Schultes F."/>
        </authorList>
    </citation>
    <scope>NUCLEOTIDE SEQUENCE [LARGE SCALE GENOMIC DNA]</scope>
    <source>
        <strain evidence="2 3">DP-K7</strain>
    </source>
</reference>
<organism evidence="2 3">
    <name type="scientific">Kocuria marina subsp. indica</name>
    <dbReference type="NCBI Taxonomy" id="1049583"/>
    <lineage>
        <taxon>Bacteria</taxon>
        <taxon>Bacillati</taxon>
        <taxon>Actinomycetota</taxon>
        <taxon>Actinomycetes</taxon>
        <taxon>Micrococcales</taxon>
        <taxon>Micrococcaceae</taxon>
        <taxon>Kocuria</taxon>
    </lineage>
</organism>
<evidence type="ECO:0000313" key="3">
    <source>
        <dbReference type="Proteomes" id="UP000471026"/>
    </source>
</evidence>
<gene>
    <name evidence="2" type="ORF">GKZ75_01280</name>
</gene>